<protein>
    <recommendedName>
        <fullName evidence="6">Aminotransferase</fullName>
        <ecNumber evidence="6">2.6.1.-</ecNumber>
    </recommendedName>
</protein>
<evidence type="ECO:0000313" key="9">
    <source>
        <dbReference type="Proteomes" id="UP000178187"/>
    </source>
</evidence>
<dbReference type="InterPro" id="IPR004839">
    <property type="entry name" value="Aminotransferase_I/II_large"/>
</dbReference>
<dbReference type="GO" id="GO:0030170">
    <property type="term" value="F:pyridoxal phosphate binding"/>
    <property type="evidence" value="ECO:0007669"/>
    <property type="project" value="InterPro"/>
</dbReference>
<dbReference type="SUPFAM" id="SSF53383">
    <property type="entry name" value="PLP-dependent transferases"/>
    <property type="match status" value="1"/>
</dbReference>
<sequence>MKAIQGKKKKTKSIFAKRVQNITPSLTLSITAKAKQLKEEGRDVVAFSAGEPDFDTPEPIKRAAIDALNKGFTKYTPESGTLDLRKAISEKLEKENGLAYRPEQVIVSCGAKHSIFNVIQVLVDKGDEVIIPGPFWLSYPEMVTIAGGKSVFLKSRLEDEYRFTPQALKKAITSRTKLLILNSPSNPTGAVYPVELFQEVIKIAKKYSFYILSDEIYEKLVFDGRKHCSIGALDPEILNRTITVGGASKAHAMTGWRLGFAACPIDIAKACSSLQSHSTSNPTSFAQVGYLEALKNGNADVQKMRESFEKRRNLIYSLVGDIPKLRAFKPQGTFYLFVDIRQTGLRSLEFAERILEEAQVALVPGIAFGDDHAIRLSFAISEEAIRKGIQRIGDWVKRL</sequence>
<organism evidence="8 9">
    <name type="scientific">Candidatus Danuiimicrobium aquiferis</name>
    <dbReference type="NCBI Taxonomy" id="1801832"/>
    <lineage>
        <taxon>Bacteria</taxon>
        <taxon>Pseudomonadati</taxon>
        <taxon>Candidatus Omnitrophota</taxon>
        <taxon>Candidatus Danuiimicrobium</taxon>
    </lineage>
</organism>
<dbReference type="GO" id="GO:0008483">
    <property type="term" value="F:transaminase activity"/>
    <property type="evidence" value="ECO:0007669"/>
    <property type="project" value="UniProtKB-KW"/>
</dbReference>
<dbReference type="InterPro" id="IPR050596">
    <property type="entry name" value="AspAT/PAT-like"/>
</dbReference>
<gene>
    <name evidence="8" type="ORF">A3G33_09265</name>
</gene>
<comment type="caution">
    <text evidence="8">The sequence shown here is derived from an EMBL/GenBank/DDBJ whole genome shotgun (WGS) entry which is preliminary data.</text>
</comment>
<name>A0A1G1L014_9BACT</name>
<evidence type="ECO:0000256" key="2">
    <source>
        <dbReference type="ARBA" id="ARBA00007441"/>
    </source>
</evidence>
<dbReference type="GO" id="GO:0006520">
    <property type="term" value="P:amino acid metabolic process"/>
    <property type="evidence" value="ECO:0007669"/>
    <property type="project" value="InterPro"/>
</dbReference>
<reference evidence="8 9" key="1">
    <citation type="journal article" date="2016" name="Nat. Commun.">
        <title>Thousands of microbial genomes shed light on interconnected biogeochemical processes in an aquifer system.</title>
        <authorList>
            <person name="Anantharaman K."/>
            <person name="Brown C.T."/>
            <person name="Hug L.A."/>
            <person name="Sharon I."/>
            <person name="Castelle C.J."/>
            <person name="Probst A.J."/>
            <person name="Thomas B.C."/>
            <person name="Singh A."/>
            <person name="Wilkins M.J."/>
            <person name="Karaoz U."/>
            <person name="Brodie E.L."/>
            <person name="Williams K.H."/>
            <person name="Hubbard S.S."/>
            <person name="Banfield J.F."/>
        </authorList>
    </citation>
    <scope>NUCLEOTIDE SEQUENCE [LARGE SCALE GENOMIC DNA]</scope>
</reference>
<dbReference type="Gene3D" id="3.40.640.10">
    <property type="entry name" value="Type I PLP-dependent aspartate aminotransferase-like (Major domain)"/>
    <property type="match status" value="1"/>
</dbReference>
<keyword evidence="4 6" id="KW-0808">Transferase</keyword>
<dbReference type="FunFam" id="3.40.640.10:FF:000033">
    <property type="entry name" value="Aspartate aminotransferase"/>
    <property type="match status" value="1"/>
</dbReference>
<evidence type="ECO:0000313" key="8">
    <source>
        <dbReference type="EMBL" id="OGW98492.1"/>
    </source>
</evidence>
<comment type="cofactor">
    <cofactor evidence="1 6">
        <name>pyridoxal 5'-phosphate</name>
        <dbReference type="ChEBI" id="CHEBI:597326"/>
    </cofactor>
</comment>
<dbReference type="PROSITE" id="PS00105">
    <property type="entry name" value="AA_TRANSFER_CLASS_1"/>
    <property type="match status" value="1"/>
</dbReference>
<dbReference type="Pfam" id="PF00155">
    <property type="entry name" value="Aminotran_1_2"/>
    <property type="match status" value="1"/>
</dbReference>
<feature type="domain" description="Aminotransferase class I/classII large" evidence="7">
    <location>
        <begin position="43"/>
        <end position="392"/>
    </location>
</feature>
<evidence type="ECO:0000256" key="3">
    <source>
        <dbReference type="ARBA" id="ARBA00022576"/>
    </source>
</evidence>
<dbReference type="InterPro" id="IPR015424">
    <property type="entry name" value="PyrdxlP-dep_Trfase"/>
</dbReference>
<dbReference type="EC" id="2.6.1.-" evidence="6"/>
<evidence type="ECO:0000256" key="6">
    <source>
        <dbReference type="RuleBase" id="RU000481"/>
    </source>
</evidence>
<dbReference type="InterPro" id="IPR004838">
    <property type="entry name" value="NHTrfase_class1_PyrdxlP-BS"/>
</dbReference>
<evidence type="ECO:0000256" key="4">
    <source>
        <dbReference type="ARBA" id="ARBA00022679"/>
    </source>
</evidence>
<dbReference type="InterPro" id="IPR015422">
    <property type="entry name" value="PyrdxlP-dep_Trfase_small"/>
</dbReference>
<dbReference type="Gene3D" id="3.90.1150.10">
    <property type="entry name" value="Aspartate Aminotransferase, domain 1"/>
    <property type="match status" value="1"/>
</dbReference>
<dbReference type="PANTHER" id="PTHR46383">
    <property type="entry name" value="ASPARTATE AMINOTRANSFERASE"/>
    <property type="match status" value="1"/>
</dbReference>
<evidence type="ECO:0000256" key="5">
    <source>
        <dbReference type="ARBA" id="ARBA00022898"/>
    </source>
</evidence>
<dbReference type="Proteomes" id="UP000178187">
    <property type="component" value="Unassembled WGS sequence"/>
</dbReference>
<dbReference type="PANTHER" id="PTHR46383:SF1">
    <property type="entry name" value="ASPARTATE AMINOTRANSFERASE"/>
    <property type="match status" value="1"/>
</dbReference>
<dbReference type="InterPro" id="IPR015421">
    <property type="entry name" value="PyrdxlP-dep_Trfase_major"/>
</dbReference>
<keyword evidence="5" id="KW-0663">Pyridoxal phosphate</keyword>
<evidence type="ECO:0000256" key="1">
    <source>
        <dbReference type="ARBA" id="ARBA00001933"/>
    </source>
</evidence>
<dbReference type="AlphaFoldDB" id="A0A1G1L014"/>
<accession>A0A1G1L014</accession>
<evidence type="ECO:0000259" key="7">
    <source>
        <dbReference type="Pfam" id="PF00155"/>
    </source>
</evidence>
<proteinExistence type="inferred from homology"/>
<dbReference type="CDD" id="cd00609">
    <property type="entry name" value="AAT_like"/>
    <property type="match status" value="1"/>
</dbReference>
<keyword evidence="3 6" id="KW-0032">Aminotransferase</keyword>
<dbReference type="EMBL" id="MHFR01000033">
    <property type="protein sequence ID" value="OGW98492.1"/>
    <property type="molecule type" value="Genomic_DNA"/>
</dbReference>
<comment type="similarity">
    <text evidence="2 6">Belongs to the class-I pyridoxal-phosphate-dependent aminotransferase family.</text>
</comment>